<dbReference type="Gene3D" id="3.30.1240.10">
    <property type="match status" value="1"/>
</dbReference>
<dbReference type="AlphaFoldDB" id="A0A847J2K5"/>
<dbReference type="Proteomes" id="UP000559962">
    <property type="component" value="Unassembled WGS sequence"/>
</dbReference>
<evidence type="ECO:0000313" key="1">
    <source>
        <dbReference type="EMBL" id="NLH34830.1"/>
    </source>
</evidence>
<protein>
    <submittedName>
        <fullName evidence="1">Uncharacterized protein</fullName>
    </submittedName>
</protein>
<comment type="caution">
    <text evidence="1">The sequence shown here is derived from an EMBL/GenBank/DDBJ whole genome shotgun (WGS) entry which is preliminary data.</text>
</comment>
<reference evidence="1 2" key="1">
    <citation type="journal article" date="2020" name="Biotechnol. Biofuels">
        <title>New insights from the biogas microbiome by comprehensive genome-resolved metagenomics of nearly 1600 species originating from multiple anaerobic digesters.</title>
        <authorList>
            <person name="Campanaro S."/>
            <person name="Treu L."/>
            <person name="Rodriguez-R L.M."/>
            <person name="Kovalovszki A."/>
            <person name="Ziels R.M."/>
            <person name="Maus I."/>
            <person name="Zhu X."/>
            <person name="Kougias P.G."/>
            <person name="Basile A."/>
            <person name="Luo G."/>
            <person name="Schluter A."/>
            <person name="Konstantinidis K.T."/>
            <person name="Angelidaki I."/>
        </authorList>
    </citation>
    <scope>NUCLEOTIDE SEQUENCE [LARGE SCALE GENOMIC DNA]</scope>
    <source>
        <strain evidence="1">AS27yjCOA_61</strain>
    </source>
</reference>
<gene>
    <name evidence="1" type="ORF">GX453_02195</name>
</gene>
<evidence type="ECO:0000313" key="2">
    <source>
        <dbReference type="Proteomes" id="UP000559962"/>
    </source>
</evidence>
<proteinExistence type="predicted"/>
<organism evidence="1 2">
    <name type="scientific">Pseudolactococcus chungangensis</name>
    <dbReference type="NCBI Taxonomy" id="451457"/>
    <lineage>
        <taxon>Bacteria</taxon>
        <taxon>Bacillati</taxon>
        <taxon>Bacillota</taxon>
        <taxon>Bacilli</taxon>
        <taxon>Lactobacillales</taxon>
        <taxon>Streptococcaceae</taxon>
        <taxon>Pseudolactococcus</taxon>
    </lineage>
</organism>
<dbReference type="RefSeq" id="WP_179295337.1">
    <property type="nucleotide sequence ID" value="NZ_CAXYWF010000020.1"/>
</dbReference>
<dbReference type="EMBL" id="JAAYVO010000028">
    <property type="protein sequence ID" value="NLH34830.1"/>
    <property type="molecule type" value="Genomic_DNA"/>
</dbReference>
<sequence>MPRHAFEKSLAILAADNQGEGIICGKKTAYILETAPEAVYAYTHQYYHRLARVP</sequence>
<name>A0A847J2K5_9LACT</name>
<accession>A0A847J2K5</accession>